<evidence type="ECO:0000256" key="2">
    <source>
        <dbReference type="ARBA" id="ARBA00005709"/>
    </source>
</evidence>
<evidence type="ECO:0000256" key="3">
    <source>
        <dbReference type="ARBA" id="ARBA00023143"/>
    </source>
</evidence>
<proteinExistence type="inferred from homology"/>
<dbReference type="GO" id="GO:0009288">
    <property type="term" value="C:bacterial-type flagellum"/>
    <property type="evidence" value="ECO:0007669"/>
    <property type="project" value="UniProtKB-SubCell"/>
</dbReference>
<dbReference type="Gene3D" id="1.20.1330.10">
    <property type="entry name" value="f41 fragment of flagellin, N-terminal domain"/>
    <property type="match status" value="1"/>
</dbReference>
<dbReference type="EMBL" id="AP018827">
    <property type="protein sequence ID" value="BBF81482.1"/>
    <property type="molecule type" value="Genomic_DNA"/>
</dbReference>
<organism evidence="5 6">
    <name type="scientific">Asticcacaulis excentricus</name>
    <dbReference type="NCBI Taxonomy" id="78587"/>
    <lineage>
        <taxon>Bacteria</taxon>
        <taxon>Pseudomonadati</taxon>
        <taxon>Pseudomonadota</taxon>
        <taxon>Alphaproteobacteria</taxon>
        <taxon>Caulobacterales</taxon>
        <taxon>Caulobacteraceae</taxon>
        <taxon>Asticcacaulis</taxon>
    </lineage>
</organism>
<dbReference type="InterPro" id="IPR046358">
    <property type="entry name" value="Flagellin_C"/>
</dbReference>
<accession>A0A3G9G2D3</accession>
<keyword evidence="5" id="KW-0969">Cilium</keyword>
<dbReference type="OrthoDB" id="8477979at2"/>
<feature type="domain" description="Flagellin C-terminal" evidence="4">
    <location>
        <begin position="225"/>
        <end position="304"/>
    </location>
</feature>
<dbReference type="PANTHER" id="PTHR42792:SF1">
    <property type="entry name" value="FLAGELLAR HOOK-ASSOCIATED PROTEIN 3"/>
    <property type="match status" value="1"/>
</dbReference>
<evidence type="ECO:0000259" key="4">
    <source>
        <dbReference type="Pfam" id="PF00700"/>
    </source>
</evidence>
<comment type="subcellular location">
    <subcellularLocation>
        <location evidence="1">Bacterial flagellum</location>
    </subcellularLocation>
</comment>
<comment type="similarity">
    <text evidence="2">Belongs to the bacterial flagellin family.</text>
</comment>
<dbReference type="Proteomes" id="UP000278756">
    <property type="component" value="Chromosome 1"/>
</dbReference>
<dbReference type="AlphaFoldDB" id="A0A3G9G2D3"/>
<keyword evidence="3" id="KW-0975">Bacterial flagellum</keyword>
<gene>
    <name evidence="5" type="ORF">EM6_2083</name>
</gene>
<dbReference type="GO" id="GO:0005198">
    <property type="term" value="F:structural molecule activity"/>
    <property type="evidence" value="ECO:0007669"/>
    <property type="project" value="InterPro"/>
</dbReference>
<dbReference type="SUPFAM" id="SSF64518">
    <property type="entry name" value="Phase 1 flagellin"/>
    <property type="match status" value="1"/>
</dbReference>
<dbReference type="RefSeq" id="WP_126422610.1">
    <property type="nucleotide sequence ID" value="NZ_AP018827.1"/>
</dbReference>
<evidence type="ECO:0000313" key="5">
    <source>
        <dbReference type="EMBL" id="BBF81482.1"/>
    </source>
</evidence>
<dbReference type="InterPro" id="IPR001492">
    <property type="entry name" value="Flagellin"/>
</dbReference>
<reference evidence="6" key="2">
    <citation type="journal article" date="2017" name="Plant Physiol. Biochem.">
        <title>Differential oxidative and antioxidative response of duckweed Lemna minor toward plant growth promoting/inhibiting bacteria.</title>
        <authorList>
            <person name="Ishizawa H."/>
            <person name="Kuroda M."/>
            <person name="Morikawa M."/>
            <person name="Ike M."/>
        </authorList>
    </citation>
    <scope>NUCLEOTIDE SEQUENCE [LARGE SCALE GENOMIC DNA]</scope>
    <source>
        <strain evidence="6">M6</strain>
    </source>
</reference>
<protein>
    <submittedName>
        <fullName evidence="5">Flagellar hook-associated protein FlgL</fullName>
    </submittedName>
</protein>
<dbReference type="PANTHER" id="PTHR42792">
    <property type="entry name" value="FLAGELLIN"/>
    <property type="match status" value="1"/>
</dbReference>
<dbReference type="Pfam" id="PF00700">
    <property type="entry name" value="Flagellin_C"/>
    <property type="match status" value="1"/>
</dbReference>
<reference evidence="6" key="1">
    <citation type="journal article" date="2017" name="Biotechnol. Biofuels">
        <title>Evaluation of environmental bacterial communities as a factor affecting the growth of duckweed Lemna minor.</title>
        <authorList>
            <person name="Ishizawa H."/>
            <person name="Kuroda M."/>
            <person name="Morikawa M."/>
            <person name="Ike M."/>
        </authorList>
    </citation>
    <scope>NUCLEOTIDE SEQUENCE [LARGE SCALE GENOMIC DNA]</scope>
    <source>
        <strain evidence="6">M6</strain>
    </source>
</reference>
<keyword evidence="5" id="KW-0966">Cell projection</keyword>
<evidence type="ECO:0000256" key="1">
    <source>
        <dbReference type="ARBA" id="ARBA00004365"/>
    </source>
</evidence>
<keyword evidence="5" id="KW-0282">Flagellum</keyword>
<sequence length="305" mass="32441">MRISTGQIWGNALSNLMQAQIRKDEANNQLSTQKVATDFAGYGRGAEIIAAYQSSLERITGYSQVAQSVSDRLDSQNVALERASDGIATGKDGLMDAIASKSLDGLTTVLQSSYMAFADGLNYKHQGTYLFGGGNEDEAPLAATSLSDLAATASADTFKNGSVKKASKIDATTTLQTGMLASEIGAEGVTLFREMKAFIDANAPMQGTMTDAQQATLQGFATRMNAAYTKMVDHTALNGTFQNRVENTLKSLEGQESSLSNLISNKTDINMAEAYTKLEQADLTVQAASQVVANLKSVSLLDLLR</sequence>
<evidence type="ECO:0000313" key="6">
    <source>
        <dbReference type="Proteomes" id="UP000278756"/>
    </source>
</evidence>
<name>A0A3G9G2D3_9CAUL</name>